<feature type="domain" description="G-patch" evidence="3">
    <location>
        <begin position="147"/>
        <end position="167"/>
    </location>
</feature>
<proteinExistence type="inferred from homology"/>
<dbReference type="InterPro" id="IPR011666">
    <property type="entry name" value="DUF1604"/>
</dbReference>
<evidence type="ECO:0000256" key="1">
    <source>
        <dbReference type="ARBA" id="ARBA00008600"/>
    </source>
</evidence>
<dbReference type="InterPro" id="IPR000467">
    <property type="entry name" value="G_patch_dom"/>
</dbReference>
<evidence type="ECO:0000313" key="4">
    <source>
        <dbReference type="Proteomes" id="UP000492821"/>
    </source>
</evidence>
<protein>
    <submittedName>
        <fullName evidence="5">G-patch domain-containing protein</fullName>
    </submittedName>
</protein>
<organism evidence="4 5">
    <name type="scientific">Panagrellus redivivus</name>
    <name type="common">Microworm</name>
    <dbReference type="NCBI Taxonomy" id="6233"/>
    <lineage>
        <taxon>Eukaryota</taxon>
        <taxon>Metazoa</taxon>
        <taxon>Ecdysozoa</taxon>
        <taxon>Nematoda</taxon>
        <taxon>Chromadorea</taxon>
        <taxon>Rhabditida</taxon>
        <taxon>Tylenchina</taxon>
        <taxon>Panagrolaimomorpha</taxon>
        <taxon>Panagrolaimoidea</taxon>
        <taxon>Panagrolaimidae</taxon>
        <taxon>Panagrellus</taxon>
    </lineage>
</organism>
<feature type="compositionally biased region" description="Basic and acidic residues" evidence="2">
    <location>
        <begin position="614"/>
        <end position="628"/>
    </location>
</feature>
<dbReference type="GO" id="GO:0005634">
    <property type="term" value="C:nucleus"/>
    <property type="evidence" value="ECO:0007669"/>
    <property type="project" value="TreeGrafter"/>
</dbReference>
<dbReference type="PANTHER" id="PTHR13384">
    <property type="entry name" value="G PATCH DOMAIN-CONTAINING PROTEIN 1"/>
    <property type="match status" value="1"/>
</dbReference>
<dbReference type="AlphaFoldDB" id="A0A7E4W411"/>
<dbReference type="Proteomes" id="UP000492821">
    <property type="component" value="Unassembled WGS sequence"/>
</dbReference>
<feature type="compositionally biased region" description="Basic residues" evidence="2">
    <location>
        <begin position="725"/>
        <end position="761"/>
    </location>
</feature>
<feature type="region of interest" description="Disordered" evidence="2">
    <location>
        <begin position="1"/>
        <end position="35"/>
    </location>
</feature>
<keyword evidence="4" id="KW-1185">Reference proteome</keyword>
<dbReference type="GO" id="GO:0006397">
    <property type="term" value="P:mRNA processing"/>
    <property type="evidence" value="ECO:0007669"/>
    <property type="project" value="InterPro"/>
</dbReference>
<evidence type="ECO:0000256" key="2">
    <source>
        <dbReference type="SAM" id="MobiDB-lite"/>
    </source>
</evidence>
<name>A0A7E4W411_PANRE</name>
<reference evidence="4" key="1">
    <citation type="journal article" date="2013" name="Genetics">
        <title>The draft genome and transcriptome of Panagrellus redivivus are shaped by the harsh demands of a free-living lifestyle.</title>
        <authorList>
            <person name="Srinivasan J."/>
            <person name="Dillman A.R."/>
            <person name="Macchietto M.G."/>
            <person name="Heikkinen L."/>
            <person name="Lakso M."/>
            <person name="Fracchia K.M."/>
            <person name="Antoshechkin I."/>
            <person name="Mortazavi A."/>
            <person name="Wong G."/>
            <person name="Sternberg P.W."/>
        </authorList>
    </citation>
    <scope>NUCLEOTIDE SEQUENCE [LARGE SCALE GENOMIC DNA]</scope>
    <source>
        <strain evidence="4">MT8872</strain>
    </source>
</reference>
<comment type="similarity">
    <text evidence="1">Belongs to the GPATCH1 family.</text>
</comment>
<sequence>MNRSSGYGTAFEKLEDEDGPIKKRPKRVHEEVVTDERGRRRFHGAFTGGFSAGYFNSVGSKHGWVPQTFKSSRNKRAEVGEARPEDFMDEEDLGEFGIASRRFHVNRQYIDGGETGQAVWDRPSTSVSRVAEIEEDDGVRIGGKRDGASIGYQIMKKMGYREGKGVGAPLTRRQLEMQRLHEARAHGKKSRFDKTAVEEAEMFAAGFEFVPEDIPPVYFACKTDTHGLGYSGLSGLKGGYGSIPIEGPSSSKSKKKGHGDAFGVGVFEDSDDDIYGADDMGMYNFAIEGNRNADVDPMAVVLAGGGGGNIDIKFSAAKSFRKKTPHLSIKVPAGFNPNYTPVAFDASALPAAIKNYGSNMTPLQRAMILGDKAPSVMELLSDADRERLRHARRLADENKPTNVVKQEVEVDEFPDDEEKSYRFKKYLQCLRRGVEMGLPPGVSYSQWQAEEEEFQNRVPTELRYLLPDVKERKQPLFKGDFSANLMDQLKSKFVSQDDARQTAAKPKPLEPFKKLEWHPATRLCKRLKVPDPFPESDFEGVIGSRAKNKTSQGFYEFTKTAMEKELLQKNAIANAVGGTHREPKQEPVDDPLTEDDPLIQFFDLMDKVYGTTTEEIKEGERLEKEYAKPAEPAPMPKQLSPPRPAETEPPPKKKKTIFDNIEEEEKMEYGPAIPTNFIPPSKVKNPDLPADFRPKFESKVIKKEPRIIELLDTTESDSSSDESRHSKKKKSKKSKKDKHKKKDRKERSSSKKSKHKHRHSSRDKDSKHDRDKDSKHSRDRDSKSSKKSKKHRRHRSSSRSD</sequence>
<feature type="compositionally biased region" description="Basic residues" evidence="2">
    <location>
        <begin position="785"/>
        <end position="801"/>
    </location>
</feature>
<dbReference type="PANTHER" id="PTHR13384:SF19">
    <property type="entry name" value="G PATCH DOMAIN-CONTAINING PROTEIN 1"/>
    <property type="match status" value="1"/>
</dbReference>
<evidence type="ECO:0000313" key="5">
    <source>
        <dbReference type="WBParaSite" id="Pan_g6136.t1"/>
    </source>
</evidence>
<reference evidence="5" key="2">
    <citation type="submission" date="2020-10" db="UniProtKB">
        <authorList>
            <consortium name="WormBaseParasite"/>
        </authorList>
    </citation>
    <scope>IDENTIFICATION</scope>
</reference>
<feature type="compositionally biased region" description="Basic and acidic residues" evidence="2">
    <location>
        <begin position="762"/>
        <end position="784"/>
    </location>
</feature>
<feature type="compositionally biased region" description="Basic and acidic residues" evidence="2">
    <location>
        <begin position="690"/>
        <end position="709"/>
    </location>
</feature>
<dbReference type="GO" id="GO:0003723">
    <property type="term" value="F:RNA binding"/>
    <property type="evidence" value="ECO:0007669"/>
    <property type="project" value="TreeGrafter"/>
</dbReference>
<feature type="compositionally biased region" description="Pro residues" evidence="2">
    <location>
        <begin position="631"/>
        <end position="644"/>
    </location>
</feature>
<dbReference type="PROSITE" id="PS50174">
    <property type="entry name" value="G_PATCH"/>
    <property type="match status" value="1"/>
</dbReference>
<feature type="region of interest" description="Disordered" evidence="2">
    <location>
        <begin position="612"/>
        <end position="801"/>
    </location>
</feature>
<dbReference type="WBParaSite" id="Pan_g6136.t1">
    <property type="protein sequence ID" value="Pan_g6136.t1"/>
    <property type="gene ID" value="Pan_g6136"/>
</dbReference>
<dbReference type="Pfam" id="PF01585">
    <property type="entry name" value="G-patch"/>
    <property type="match status" value="1"/>
</dbReference>
<dbReference type="Pfam" id="PF07713">
    <property type="entry name" value="DUF1604"/>
    <property type="match status" value="1"/>
</dbReference>
<accession>A0A7E4W411</accession>
<evidence type="ECO:0000259" key="3">
    <source>
        <dbReference type="PROSITE" id="PS50174"/>
    </source>
</evidence>